<evidence type="ECO:0000256" key="8">
    <source>
        <dbReference type="ARBA" id="ARBA00022801"/>
    </source>
</evidence>
<dbReference type="CDD" id="cd06850">
    <property type="entry name" value="biotinyl_domain"/>
    <property type="match status" value="1"/>
</dbReference>
<evidence type="ECO:0000259" key="15">
    <source>
        <dbReference type="PROSITE" id="PS50975"/>
    </source>
</evidence>
<dbReference type="SUPFAM" id="SSF56059">
    <property type="entry name" value="Glutathione synthetase ATP-binding domain-like"/>
    <property type="match status" value="1"/>
</dbReference>
<dbReference type="AlphaFoldDB" id="A0A7Z1K0J0"/>
<comment type="pathway">
    <text evidence="3">Lipid metabolism; malonyl-CoA biosynthesis; malonyl-CoA from acetyl-CoA: step 1/1.</text>
</comment>
<dbReference type="Gene3D" id="3.30.1360.40">
    <property type="match status" value="1"/>
</dbReference>
<keyword evidence="10" id="KW-0092">Biotin</keyword>
<sequence>MFEKLLIANRGAIACRILRTLRELQVKGIAVYAEADAASLHIQQADEAYSLGKGAAASTYLAVDKILATAKACGAKAIHPGYGFLSENAAFAEACENAGIAFVGPTPQQLRVFGLKHTARALAKQHKIPLLEGTELLDSLASALLAADAVGYPVMLKSTAGGGGIGMRVCRSSVELSESFEAVKRLGQNNFSDADVFIEKYIEHARHLEVQVFGDGAGEVIALGVRDCSVQRRNQKVLEETPAPNLPEGMAEALCAAAITLAKAVNYRSAGTVEFIYDSADGRFYFLEVNTRLQVEHGVTEQVWGVDLVRWMVQLAAGEMPPLNTLELTPRGHAIQARLYAEDPGRDFQPSPGLLTCVDFPLAEGLRIDTWVEAGCEIPPYFDPMIAKLITWAPTREQARLDLHRALSDSRLYGVETNRDYLRQILLAPPFANGRPWTRCLEDLVYVAATFEVISAGTQTSVQDYPGRLGYWAVGVPPSGPMDSRALRLGNRLLGNEEGAAALEITLSGPLLRFNCAAVVAVTGAEIPLRLNDQAVPMNTALLIEAGSVLSLGTLAGAGARSYLCLRGGLQVPDYLGSKSTFTLGQFGGHGGRALRAGDVLHLLPLGDRNAGQQSVAEPLPEVRTLRVIYGPHGAPEYFLPAYIDTFFATQWEVHFNSSRTGVRLIGPKPLWARTDGGEAGLHPSNIHDNPYAIGAVDFTGDMPVILGPDGPSLGGFVCPVTVIEADLWQLGQLKAGDKVRFEPVDLKTARDLALNWDQKNAETLWEQSLLAMGPTRSAARIEQLASPIILDIGHADTRLVARLAGDTHLLLEIGAPELDLVLRFRAHALMQALETRALKGVIDLTPGIRSLQIHYQPEQLPLADLIALISHEWTAVCTRQNLQVPSRIVHLPLSWDDPACQLAIEKYMTTVRKDAPWCPSNLEFIRRINDLANLDEVRHTVFDASYLVMGLGDVYLGAPVATPLDPRHRLVTTKYNPARTWTAENSVGIGGAYLCVYGMEGPGGYQFVGRTLQMWNRYREVAAFDGKPWLLRFFDQIRFYPVSADELVRIRRDFPLGRFELDIEESTLNLADYQAFLAREASGISAFREQQQQAFNAERERWIVSGQAHFDSEELAAPAAQDTLLKANEYSIDSPIAGNLWQVPVAVGARVAAGDVLVILESMKMEIPVLAPFAGVVREIPVQPGSGIGAGQRVVVLERD</sequence>
<dbReference type="SUPFAM" id="SSF50891">
    <property type="entry name" value="Cyclophilin-like"/>
    <property type="match status" value="2"/>
</dbReference>
<dbReference type="PANTHER" id="PTHR18866">
    <property type="entry name" value="CARBOXYLASE:PYRUVATE/ACETYL-COA/PROPIONYL-COA CARBOXYLASE"/>
    <property type="match status" value="1"/>
</dbReference>
<keyword evidence="8" id="KW-0378">Hydrolase</keyword>
<dbReference type="Gene3D" id="2.40.50.100">
    <property type="match status" value="1"/>
</dbReference>
<dbReference type="SMART" id="SM00878">
    <property type="entry name" value="Biotin_carb_C"/>
    <property type="match status" value="1"/>
</dbReference>
<evidence type="ECO:0000259" key="16">
    <source>
        <dbReference type="PROSITE" id="PS50979"/>
    </source>
</evidence>
<protein>
    <recommendedName>
        <fullName evidence="5">Biotin carboxylase</fullName>
    </recommendedName>
    <alternativeName>
        <fullName evidence="11">Acetyl-coenzyme A carboxylase biotin carboxylase subunit A</fullName>
    </alternativeName>
</protein>
<dbReference type="InterPro" id="IPR029000">
    <property type="entry name" value="Cyclophilin-like_dom_sf"/>
</dbReference>
<feature type="domain" description="Lipoyl-binding" evidence="14">
    <location>
        <begin position="1120"/>
        <end position="1199"/>
    </location>
</feature>
<keyword evidence="7 13" id="KW-0547">Nucleotide-binding</keyword>
<accession>A0A7Z1K0J0</accession>
<gene>
    <name evidence="17" type="ORF">DM05_3740</name>
</gene>
<dbReference type="InterPro" id="IPR011054">
    <property type="entry name" value="Rudment_hybrid_motif"/>
</dbReference>
<dbReference type="RefSeq" id="WP_098480222.1">
    <property type="nucleotide sequence ID" value="NZ_PDJN01000003.1"/>
</dbReference>
<comment type="caution">
    <text evidence="17">The sequence shown here is derived from an EMBL/GenBank/DDBJ whole genome shotgun (WGS) entry which is preliminary data.</text>
</comment>
<dbReference type="InterPro" id="IPR011761">
    <property type="entry name" value="ATP-grasp"/>
</dbReference>
<dbReference type="InterPro" id="IPR005479">
    <property type="entry name" value="CPAse_ATP-bd"/>
</dbReference>
<dbReference type="Gene3D" id="3.30.470.20">
    <property type="entry name" value="ATP-grasp fold, B domain"/>
    <property type="match status" value="1"/>
</dbReference>
<dbReference type="Pfam" id="PF02626">
    <property type="entry name" value="CT_A_B"/>
    <property type="match status" value="1"/>
</dbReference>
<dbReference type="Proteomes" id="UP000221580">
    <property type="component" value="Unassembled WGS sequence"/>
</dbReference>
<comment type="function">
    <text evidence="2">This protein is a component of the acetyl coenzyme A carboxylase complex; first, biotin carboxylase catalyzes the carboxylation of the carrier protein and then the transcarboxylase transfers the carboxyl group to form malonyl-CoA.</text>
</comment>
<dbReference type="InterPro" id="IPR050856">
    <property type="entry name" value="Biotin_carboxylase_complex"/>
</dbReference>
<reference evidence="17 18" key="2">
    <citation type="submission" date="2017-10" db="EMBL/GenBank/DDBJ databases">
        <title>Bacterial endophytes that colonize and modify switchgrass growth.</title>
        <authorList>
            <person name="Debolt S."/>
        </authorList>
    </citation>
    <scope>NUCLEOTIDE SEQUENCE [LARGE SCALE GENOMIC DNA]</scope>
    <source>
        <strain evidence="17 18">A2-S9</strain>
    </source>
</reference>
<dbReference type="SUPFAM" id="SSF52440">
    <property type="entry name" value="PreATP-grasp domain"/>
    <property type="match status" value="1"/>
</dbReference>
<evidence type="ECO:0000256" key="13">
    <source>
        <dbReference type="PROSITE-ProRule" id="PRU00409"/>
    </source>
</evidence>
<dbReference type="Pfam" id="PF02682">
    <property type="entry name" value="CT_C_D"/>
    <property type="match status" value="1"/>
</dbReference>
<dbReference type="NCBIfam" id="TIGR02712">
    <property type="entry name" value="urea_carbox"/>
    <property type="match status" value="1"/>
</dbReference>
<evidence type="ECO:0000256" key="4">
    <source>
        <dbReference type="ARBA" id="ARBA00011750"/>
    </source>
</evidence>
<dbReference type="InterPro" id="IPR011053">
    <property type="entry name" value="Single_hybrid_motif"/>
</dbReference>
<dbReference type="GO" id="GO:0016787">
    <property type="term" value="F:hydrolase activity"/>
    <property type="evidence" value="ECO:0007669"/>
    <property type="project" value="UniProtKB-KW"/>
</dbReference>
<dbReference type="InterPro" id="IPR000089">
    <property type="entry name" value="Biotin_lipoyl"/>
</dbReference>
<evidence type="ECO:0000256" key="5">
    <source>
        <dbReference type="ARBA" id="ARBA00017242"/>
    </source>
</evidence>
<dbReference type="SMART" id="SM00796">
    <property type="entry name" value="AHS1"/>
    <property type="match status" value="1"/>
</dbReference>
<keyword evidence="6" id="KW-0436">Ligase</keyword>
<dbReference type="InterPro" id="IPR005482">
    <property type="entry name" value="Biotin_COase_C"/>
</dbReference>
<evidence type="ECO:0000259" key="14">
    <source>
        <dbReference type="PROSITE" id="PS50968"/>
    </source>
</evidence>
<dbReference type="FunFam" id="3.40.50.20:FF:000010">
    <property type="entry name" value="Propionyl-CoA carboxylase subunit alpha"/>
    <property type="match status" value="1"/>
</dbReference>
<evidence type="ECO:0000313" key="18">
    <source>
        <dbReference type="Proteomes" id="UP000221580"/>
    </source>
</evidence>
<dbReference type="PROSITE" id="PS50975">
    <property type="entry name" value="ATP_GRASP"/>
    <property type="match status" value="1"/>
</dbReference>
<dbReference type="PROSITE" id="PS50968">
    <property type="entry name" value="BIOTINYL_LIPOYL"/>
    <property type="match status" value="1"/>
</dbReference>
<dbReference type="Pfam" id="PF02785">
    <property type="entry name" value="Biotin_carb_C"/>
    <property type="match status" value="1"/>
</dbReference>
<reference evidence="17 18" key="1">
    <citation type="submission" date="2017-09" db="EMBL/GenBank/DDBJ databases">
        <authorList>
            <person name="DeBolt S."/>
            <person name="Huntemann M."/>
            <person name="Clum A."/>
            <person name="Pillay M."/>
            <person name="Palaniappan K."/>
            <person name="Varghese N."/>
            <person name="Mikhailova N."/>
            <person name="Stamatis D."/>
            <person name="Reddy T."/>
            <person name="Daum C."/>
            <person name="Shapiro N."/>
            <person name="Ivanova N."/>
            <person name="Kyrpides N."/>
            <person name="Woyke T."/>
        </authorList>
    </citation>
    <scope>NUCLEOTIDE SEQUENCE [LARGE SCALE GENOMIC DNA]</scope>
    <source>
        <strain evidence="17 18">A2-S9</strain>
    </source>
</reference>
<evidence type="ECO:0000256" key="7">
    <source>
        <dbReference type="ARBA" id="ARBA00022741"/>
    </source>
</evidence>
<dbReference type="InterPro" id="IPR011764">
    <property type="entry name" value="Biotin_carboxylation_dom"/>
</dbReference>
<dbReference type="Pfam" id="PF02786">
    <property type="entry name" value="CPSase_L_D2"/>
    <property type="match status" value="1"/>
</dbReference>
<organism evidence="17 18">
    <name type="scientific">Pseudomonas poae</name>
    <dbReference type="NCBI Taxonomy" id="200451"/>
    <lineage>
        <taxon>Bacteria</taxon>
        <taxon>Pseudomonadati</taxon>
        <taxon>Pseudomonadota</taxon>
        <taxon>Gammaproteobacteria</taxon>
        <taxon>Pseudomonadales</taxon>
        <taxon>Pseudomonadaceae</taxon>
        <taxon>Pseudomonas</taxon>
    </lineage>
</organism>
<dbReference type="GO" id="GO:0005524">
    <property type="term" value="F:ATP binding"/>
    <property type="evidence" value="ECO:0007669"/>
    <property type="project" value="UniProtKB-UniRule"/>
</dbReference>
<comment type="cofactor">
    <cofactor evidence="1">
        <name>biotin</name>
        <dbReference type="ChEBI" id="CHEBI:57586"/>
    </cofactor>
</comment>
<keyword evidence="9 13" id="KW-0067">ATP-binding</keyword>
<feature type="domain" description="Biotin carboxylation" evidence="16">
    <location>
        <begin position="1"/>
        <end position="446"/>
    </location>
</feature>
<evidence type="ECO:0000256" key="11">
    <source>
        <dbReference type="ARBA" id="ARBA00033786"/>
    </source>
</evidence>
<evidence type="ECO:0000256" key="10">
    <source>
        <dbReference type="ARBA" id="ARBA00023267"/>
    </source>
</evidence>
<dbReference type="SUPFAM" id="SSF160467">
    <property type="entry name" value="PH0987 N-terminal domain-like"/>
    <property type="match status" value="1"/>
</dbReference>
<dbReference type="InterPro" id="IPR003833">
    <property type="entry name" value="CT_C_D"/>
</dbReference>
<evidence type="ECO:0000256" key="1">
    <source>
        <dbReference type="ARBA" id="ARBA00001953"/>
    </source>
</evidence>
<dbReference type="InterPro" id="IPR014084">
    <property type="entry name" value="Urea_COase"/>
</dbReference>
<evidence type="ECO:0000256" key="9">
    <source>
        <dbReference type="ARBA" id="ARBA00022840"/>
    </source>
</evidence>
<dbReference type="PROSITE" id="PS00867">
    <property type="entry name" value="CPSASE_2"/>
    <property type="match status" value="1"/>
</dbReference>
<dbReference type="Pfam" id="PF00364">
    <property type="entry name" value="Biotin_lipoyl"/>
    <property type="match status" value="1"/>
</dbReference>
<dbReference type="GO" id="GO:0004075">
    <property type="term" value="F:biotin carboxylase activity"/>
    <property type="evidence" value="ECO:0007669"/>
    <property type="project" value="UniProtKB-EC"/>
</dbReference>
<evidence type="ECO:0000256" key="12">
    <source>
        <dbReference type="ARBA" id="ARBA00048600"/>
    </source>
</evidence>
<evidence type="ECO:0000256" key="3">
    <source>
        <dbReference type="ARBA" id="ARBA00004956"/>
    </source>
</evidence>
<dbReference type="Gene3D" id="2.40.100.10">
    <property type="entry name" value="Cyclophilin-like"/>
    <property type="match status" value="2"/>
</dbReference>
<name>A0A7Z1K0J0_9PSED</name>
<dbReference type="PROSITE" id="PS00866">
    <property type="entry name" value="CPSASE_1"/>
    <property type="match status" value="1"/>
</dbReference>
<dbReference type="InterPro" id="IPR016185">
    <property type="entry name" value="PreATP-grasp_dom_sf"/>
</dbReference>
<dbReference type="InterPro" id="IPR005481">
    <property type="entry name" value="BC-like_N"/>
</dbReference>
<dbReference type="GO" id="GO:0046872">
    <property type="term" value="F:metal ion binding"/>
    <property type="evidence" value="ECO:0007669"/>
    <property type="project" value="InterPro"/>
</dbReference>
<comment type="subunit">
    <text evidence="4">Acetyl-CoA carboxylase is a heterohexamer of biotin carboxyl carrier protein, biotin carboxylase and the two subunits of carboxyl transferase in a 2:2 complex.</text>
</comment>
<dbReference type="PANTHER" id="PTHR18866:SF128">
    <property type="entry name" value="UREA AMIDOLYASE"/>
    <property type="match status" value="1"/>
</dbReference>
<dbReference type="SUPFAM" id="SSF51230">
    <property type="entry name" value="Single hybrid motif"/>
    <property type="match status" value="1"/>
</dbReference>
<dbReference type="PROSITE" id="PS50979">
    <property type="entry name" value="BC"/>
    <property type="match status" value="1"/>
</dbReference>
<dbReference type="Pfam" id="PF00289">
    <property type="entry name" value="Biotin_carb_N"/>
    <property type="match status" value="1"/>
</dbReference>
<evidence type="ECO:0000256" key="2">
    <source>
        <dbReference type="ARBA" id="ARBA00003761"/>
    </source>
</evidence>
<evidence type="ECO:0000313" key="17">
    <source>
        <dbReference type="EMBL" id="PFG59071.1"/>
    </source>
</evidence>
<proteinExistence type="predicted"/>
<feature type="domain" description="ATP-grasp" evidence="15">
    <location>
        <begin position="120"/>
        <end position="317"/>
    </location>
</feature>
<dbReference type="SUPFAM" id="SSF51246">
    <property type="entry name" value="Rudiment single hybrid motif"/>
    <property type="match status" value="1"/>
</dbReference>
<comment type="catalytic activity">
    <reaction evidence="12">
        <text>N(6)-biotinyl-L-lysyl-[protein] + hydrogencarbonate + ATP = N(6)-carboxybiotinyl-L-lysyl-[protein] + ADP + phosphate + H(+)</text>
        <dbReference type="Rhea" id="RHEA:13501"/>
        <dbReference type="Rhea" id="RHEA-COMP:10505"/>
        <dbReference type="Rhea" id="RHEA-COMP:10506"/>
        <dbReference type="ChEBI" id="CHEBI:15378"/>
        <dbReference type="ChEBI" id="CHEBI:17544"/>
        <dbReference type="ChEBI" id="CHEBI:30616"/>
        <dbReference type="ChEBI" id="CHEBI:43474"/>
        <dbReference type="ChEBI" id="CHEBI:83144"/>
        <dbReference type="ChEBI" id="CHEBI:83145"/>
        <dbReference type="ChEBI" id="CHEBI:456216"/>
        <dbReference type="EC" id="6.3.4.14"/>
    </reaction>
</comment>
<dbReference type="EMBL" id="PDJN01000003">
    <property type="protein sequence ID" value="PFG59071.1"/>
    <property type="molecule type" value="Genomic_DNA"/>
</dbReference>
<dbReference type="InterPro" id="IPR003778">
    <property type="entry name" value="CT_A_B"/>
</dbReference>
<dbReference type="NCBIfam" id="TIGR00724">
    <property type="entry name" value="urea_amlyse_rel"/>
    <property type="match status" value="1"/>
</dbReference>
<evidence type="ECO:0000256" key="6">
    <source>
        <dbReference type="ARBA" id="ARBA00022598"/>
    </source>
</evidence>
<dbReference type="SMART" id="SM00797">
    <property type="entry name" value="AHS2"/>
    <property type="match status" value="1"/>
</dbReference>